<gene>
    <name evidence="5" type="ORF">OLEA9_A050594</name>
</gene>
<dbReference type="Gene3D" id="3.40.50.300">
    <property type="entry name" value="P-loop containing nucleotide triphosphate hydrolases"/>
    <property type="match status" value="1"/>
</dbReference>
<feature type="domain" description="NB-ARC" evidence="4">
    <location>
        <begin position="3"/>
        <end position="93"/>
    </location>
</feature>
<dbReference type="PANTHER" id="PTHR23155:SF1152">
    <property type="entry name" value="AAA+ ATPASE DOMAIN-CONTAINING PROTEIN"/>
    <property type="match status" value="1"/>
</dbReference>
<dbReference type="Gene3D" id="1.10.10.10">
    <property type="entry name" value="Winged helix-like DNA-binding domain superfamily/Winged helix DNA-binding domain"/>
    <property type="match status" value="1"/>
</dbReference>
<evidence type="ECO:0000256" key="2">
    <source>
        <dbReference type="ARBA" id="ARBA00022614"/>
    </source>
</evidence>
<reference evidence="5 6" key="1">
    <citation type="submission" date="2019-12" db="EMBL/GenBank/DDBJ databases">
        <authorList>
            <person name="Alioto T."/>
            <person name="Alioto T."/>
            <person name="Gomez Garrido J."/>
        </authorList>
    </citation>
    <scope>NUCLEOTIDE SEQUENCE [LARGE SCALE GENOMIC DNA]</scope>
</reference>
<dbReference type="Gene3D" id="1.10.8.430">
    <property type="entry name" value="Helical domain of apoptotic protease-activating factors"/>
    <property type="match status" value="1"/>
</dbReference>
<dbReference type="GO" id="GO:0043531">
    <property type="term" value="F:ADP binding"/>
    <property type="evidence" value="ECO:0007669"/>
    <property type="project" value="InterPro"/>
</dbReference>
<dbReference type="AlphaFoldDB" id="A0A8S0Q1L2"/>
<dbReference type="Gramene" id="OE9A050594T1">
    <property type="protein sequence ID" value="OE9A050594C1"/>
    <property type="gene ID" value="OE9A050594"/>
</dbReference>
<dbReference type="PANTHER" id="PTHR23155">
    <property type="entry name" value="DISEASE RESISTANCE PROTEIN RP"/>
    <property type="match status" value="1"/>
</dbReference>
<dbReference type="InterPro" id="IPR044974">
    <property type="entry name" value="Disease_R_plants"/>
</dbReference>
<dbReference type="Proteomes" id="UP000594638">
    <property type="component" value="Unassembled WGS sequence"/>
</dbReference>
<evidence type="ECO:0000313" key="5">
    <source>
        <dbReference type="EMBL" id="CAA2958519.1"/>
    </source>
</evidence>
<dbReference type="InterPro" id="IPR042197">
    <property type="entry name" value="Apaf_helical"/>
</dbReference>
<dbReference type="InterPro" id="IPR027417">
    <property type="entry name" value="P-loop_NTPase"/>
</dbReference>
<evidence type="ECO:0000256" key="3">
    <source>
        <dbReference type="ARBA" id="ARBA00022737"/>
    </source>
</evidence>
<dbReference type="EMBL" id="CACTIH010000271">
    <property type="protein sequence ID" value="CAA2958519.1"/>
    <property type="molecule type" value="Genomic_DNA"/>
</dbReference>
<dbReference type="InterPro" id="IPR036388">
    <property type="entry name" value="WH-like_DNA-bd_sf"/>
</dbReference>
<dbReference type="OrthoDB" id="1751625at2759"/>
<comment type="caution">
    <text evidence="5">The sequence shown here is derived from an EMBL/GenBank/DDBJ whole genome shotgun (WGS) entry which is preliminary data.</text>
</comment>
<accession>A0A8S0Q1L2</accession>
<evidence type="ECO:0000313" key="6">
    <source>
        <dbReference type="Proteomes" id="UP000594638"/>
    </source>
</evidence>
<keyword evidence="2" id="KW-0433">Leucine-rich repeat</keyword>
<comment type="similarity">
    <text evidence="1">Belongs to the disease resistance NB-LRR family.</text>
</comment>
<dbReference type="GO" id="GO:0098542">
    <property type="term" value="P:defense response to other organism"/>
    <property type="evidence" value="ECO:0007669"/>
    <property type="project" value="TreeGrafter"/>
</dbReference>
<evidence type="ECO:0000259" key="4">
    <source>
        <dbReference type="Pfam" id="PF00931"/>
    </source>
</evidence>
<organism evidence="5 6">
    <name type="scientific">Olea europaea subsp. europaea</name>
    <dbReference type="NCBI Taxonomy" id="158383"/>
    <lineage>
        <taxon>Eukaryota</taxon>
        <taxon>Viridiplantae</taxon>
        <taxon>Streptophyta</taxon>
        <taxon>Embryophyta</taxon>
        <taxon>Tracheophyta</taxon>
        <taxon>Spermatophyta</taxon>
        <taxon>Magnoliopsida</taxon>
        <taxon>eudicotyledons</taxon>
        <taxon>Gunneridae</taxon>
        <taxon>Pentapetalae</taxon>
        <taxon>asterids</taxon>
        <taxon>lamiids</taxon>
        <taxon>Lamiales</taxon>
        <taxon>Oleaceae</taxon>
        <taxon>Oleeae</taxon>
        <taxon>Olea</taxon>
    </lineage>
</organism>
<dbReference type="Pfam" id="PF00931">
    <property type="entry name" value="NB-ARC"/>
    <property type="match status" value="1"/>
</dbReference>
<dbReference type="GO" id="GO:0005737">
    <property type="term" value="C:cytoplasm"/>
    <property type="evidence" value="ECO:0007669"/>
    <property type="project" value="UniProtKB-SubCell"/>
</dbReference>
<name>A0A8S0Q1L2_OLEEU</name>
<dbReference type="InterPro" id="IPR002182">
    <property type="entry name" value="NB-ARC"/>
</dbReference>
<proteinExistence type="inferred from homology"/>
<protein>
    <submittedName>
        <fullName evidence="5">Late blight resistance homolog R1A-3 isoform X1</fullName>
    </submittedName>
</protein>
<evidence type="ECO:0000256" key="1">
    <source>
        <dbReference type="ARBA" id="ARBA00008894"/>
    </source>
</evidence>
<keyword evidence="3" id="KW-0677">Repeat</keyword>
<keyword evidence="6" id="KW-1185">Reference proteome</keyword>
<sequence>MAMDDESLAVDLYKSLKGRRYLIVMDDIWDINAWNDLKRYFPNHNVGSRILFTSRNKEVSLKASPRCVTNVLPFLLEVECWELLQRKVFLKELCPQQLVDIGKQIARNCHGLPLAVTVIAAVLANIEKKKHLWLEVAKNLSSHISRDPNNCNYLLELSYNHLPIHLKPCFLYLGAFEEDREMPVRKLISLWVVEGFIKTEEQKSLERM</sequence>
<dbReference type="SUPFAM" id="SSF52540">
    <property type="entry name" value="P-loop containing nucleoside triphosphate hydrolases"/>
    <property type="match status" value="1"/>
</dbReference>
<dbReference type="PRINTS" id="PR00364">
    <property type="entry name" value="DISEASERSIST"/>
</dbReference>